<feature type="domain" description="Flavodoxin-like" evidence="2">
    <location>
        <begin position="43"/>
        <end position="183"/>
    </location>
</feature>
<organism evidence="3 4">
    <name type="scientific">Cryomyces antarcticus</name>
    <dbReference type="NCBI Taxonomy" id="329879"/>
    <lineage>
        <taxon>Eukaryota</taxon>
        <taxon>Fungi</taxon>
        <taxon>Dikarya</taxon>
        <taxon>Ascomycota</taxon>
        <taxon>Pezizomycotina</taxon>
        <taxon>Dothideomycetes</taxon>
        <taxon>Dothideomycetes incertae sedis</taxon>
        <taxon>Cryomyces</taxon>
    </lineage>
</organism>
<gene>
    <name evidence="3" type="primary">MET5_3</name>
    <name evidence="3" type="ORF">LTR16_011100</name>
</gene>
<dbReference type="Proteomes" id="UP001357485">
    <property type="component" value="Unassembled WGS sequence"/>
</dbReference>
<dbReference type="EMBL" id="JAVRRA010011559">
    <property type="protein sequence ID" value="KAK5240112.1"/>
    <property type="molecule type" value="Genomic_DNA"/>
</dbReference>
<dbReference type="Gene3D" id="3.40.50.360">
    <property type="match status" value="1"/>
</dbReference>
<dbReference type="SUPFAM" id="SSF52218">
    <property type="entry name" value="Flavoproteins"/>
    <property type="match status" value="1"/>
</dbReference>
<dbReference type="PANTHER" id="PTHR19384:SF10">
    <property type="entry name" value="NADPH-DEPENDENT DIFLAVIN OXIDOREDUCTASE 1"/>
    <property type="match status" value="1"/>
</dbReference>
<proteinExistence type="predicted"/>
<dbReference type="Pfam" id="PF00258">
    <property type="entry name" value="Flavodoxin_1"/>
    <property type="match status" value="1"/>
</dbReference>
<dbReference type="GO" id="GO:0004783">
    <property type="term" value="F:sulfite reductase (NADPH) activity"/>
    <property type="evidence" value="ECO:0007669"/>
    <property type="project" value="UniProtKB-EC"/>
</dbReference>
<reference evidence="3 4" key="1">
    <citation type="submission" date="2023-08" db="EMBL/GenBank/DDBJ databases">
        <title>Black Yeasts Isolated from many extreme environments.</title>
        <authorList>
            <person name="Coleine C."/>
            <person name="Stajich J.E."/>
            <person name="Selbmann L."/>
        </authorList>
    </citation>
    <scope>NUCLEOTIDE SEQUENCE [LARGE SCALE GENOMIC DNA]</scope>
    <source>
        <strain evidence="3 4">CCFEE 536</strain>
    </source>
</reference>
<feature type="non-terminal residue" evidence="3">
    <location>
        <position position="183"/>
    </location>
</feature>
<evidence type="ECO:0000256" key="1">
    <source>
        <dbReference type="ARBA" id="ARBA00022630"/>
    </source>
</evidence>
<accession>A0ABR0LSM6</accession>
<dbReference type="EC" id="1.8.1.2" evidence="3"/>
<keyword evidence="4" id="KW-1185">Reference proteome</keyword>
<comment type="caution">
    <text evidence="3">The sequence shown here is derived from an EMBL/GenBank/DDBJ whole genome shotgun (WGS) entry which is preliminary data.</text>
</comment>
<dbReference type="PROSITE" id="PS50902">
    <property type="entry name" value="FLAVODOXIN_LIKE"/>
    <property type="match status" value="1"/>
</dbReference>
<evidence type="ECO:0000313" key="4">
    <source>
        <dbReference type="Proteomes" id="UP001357485"/>
    </source>
</evidence>
<keyword evidence="3" id="KW-0560">Oxidoreductase</keyword>
<dbReference type="InterPro" id="IPR008254">
    <property type="entry name" value="Flavodoxin/NO_synth"/>
</dbReference>
<dbReference type="PRINTS" id="PR00369">
    <property type="entry name" value="FLAVODOXIN"/>
</dbReference>
<dbReference type="PANTHER" id="PTHR19384">
    <property type="entry name" value="NITRIC OXIDE SYNTHASE-RELATED"/>
    <property type="match status" value="1"/>
</dbReference>
<evidence type="ECO:0000313" key="3">
    <source>
        <dbReference type="EMBL" id="KAK5240112.1"/>
    </source>
</evidence>
<protein>
    <submittedName>
        <fullName evidence="3">Sulfite reductase [NADPH] subunit beta</fullName>
        <ecNumber evidence="3">1.8.1.2</ecNumber>
    </submittedName>
</protein>
<sequence>MKRHPEFSASLSASYGSEVRQLQKRKAKDAYSKLLEGLYGAPMTVLFASDNGNAETLAKRLGNRGKARGLKTMVMAMDDYPLEDLSSEENVVLITSTAGQGEFPQNGRNFWEAVRNSTDLDLANVNFAVFALGDSHYWPRKEDRVYYNKPGKDLHVRLMDLGAQPMTDCGLGDDQDPDGYQTG</sequence>
<dbReference type="InterPro" id="IPR029039">
    <property type="entry name" value="Flavoprotein-like_sf"/>
</dbReference>
<keyword evidence="1" id="KW-0285">Flavoprotein</keyword>
<name>A0ABR0LSM6_9PEZI</name>
<dbReference type="InterPro" id="IPR001094">
    <property type="entry name" value="Flavdoxin-like"/>
</dbReference>
<evidence type="ECO:0000259" key="2">
    <source>
        <dbReference type="PROSITE" id="PS50902"/>
    </source>
</evidence>